<evidence type="ECO:0000256" key="5">
    <source>
        <dbReference type="ARBA" id="ARBA00022679"/>
    </source>
</evidence>
<dbReference type="InterPro" id="IPR013792">
    <property type="entry name" value="RNA3'P_cycl/enolpyr_Trfase_a/b"/>
</dbReference>
<evidence type="ECO:0000256" key="3">
    <source>
        <dbReference type="ARBA" id="ARBA00022490"/>
    </source>
</evidence>
<dbReference type="Pfam" id="PF00275">
    <property type="entry name" value="EPSP_synthase"/>
    <property type="match status" value="1"/>
</dbReference>
<comment type="caution">
    <text evidence="12">Lacks conserved residue(s) required for the propagation of feature annotation.</text>
</comment>
<comment type="subcellular location">
    <subcellularLocation>
        <location evidence="1 12">Cytoplasm</location>
    </subcellularLocation>
</comment>
<evidence type="ECO:0000313" key="14">
    <source>
        <dbReference type="EMBL" id="ASS75866.1"/>
    </source>
</evidence>
<evidence type="ECO:0000256" key="4">
    <source>
        <dbReference type="ARBA" id="ARBA00022618"/>
    </source>
</evidence>
<dbReference type="PANTHER" id="PTHR43783:SF1">
    <property type="entry name" value="UDP-N-ACETYLGLUCOSAMINE 1-CARBOXYVINYLTRANSFERASE"/>
    <property type="match status" value="1"/>
</dbReference>
<feature type="binding site" evidence="12">
    <location>
        <begin position="121"/>
        <end position="125"/>
    </location>
    <ligand>
        <name>UDP-N-acetyl-alpha-D-glucosamine</name>
        <dbReference type="ChEBI" id="CHEBI:57705"/>
    </ligand>
</feature>
<keyword evidence="6 12" id="KW-0133">Cell shape</keyword>
<keyword evidence="9 12" id="KW-0961">Cell wall biogenesis/degradation</keyword>
<dbReference type="GO" id="GO:0005737">
    <property type="term" value="C:cytoplasm"/>
    <property type="evidence" value="ECO:0007669"/>
    <property type="project" value="UniProtKB-SubCell"/>
</dbReference>
<dbReference type="GO" id="GO:0019277">
    <property type="term" value="P:UDP-N-acetylgalactosamine biosynthetic process"/>
    <property type="evidence" value="ECO:0007669"/>
    <property type="project" value="InterPro"/>
</dbReference>
<dbReference type="InterPro" id="IPR036968">
    <property type="entry name" value="Enolpyruvate_Tfrase_sf"/>
</dbReference>
<dbReference type="Gene3D" id="3.65.10.10">
    <property type="entry name" value="Enolpyruvate transferase domain"/>
    <property type="match status" value="2"/>
</dbReference>
<reference evidence="14 15" key="1">
    <citation type="journal article" date="2015" name="Int. J. Syst. Evol. Microbiol.">
        <title>Tumebacillus algifaecis sp. nov., isolated from decomposing algal scum.</title>
        <authorList>
            <person name="Wu Y.F."/>
            <person name="Zhang B."/>
            <person name="Xing P."/>
            <person name="Wu Q.L."/>
            <person name="Liu S.J."/>
        </authorList>
    </citation>
    <scope>NUCLEOTIDE SEQUENCE [LARGE SCALE GENOMIC DNA]</scope>
    <source>
        <strain evidence="14 15">THMBR28</strain>
    </source>
</reference>
<evidence type="ECO:0000256" key="2">
    <source>
        <dbReference type="ARBA" id="ARBA00004752"/>
    </source>
</evidence>
<dbReference type="FunFam" id="3.65.10.10:FF:000001">
    <property type="entry name" value="UDP-N-acetylglucosamine 1-carboxyvinyltransferase"/>
    <property type="match status" value="1"/>
</dbReference>
<keyword evidence="4 12" id="KW-0132">Cell division</keyword>
<dbReference type="EMBL" id="CP022657">
    <property type="protein sequence ID" value="ASS75866.1"/>
    <property type="molecule type" value="Genomic_DNA"/>
</dbReference>
<evidence type="ECO:0000256" key="8">
    <source>
        <dbReference type="ARBA" id="ARBA00023306"/>
    </source>
</evidence>
<keyword evidence="5 12" id="KW-0808">Transferase</keyword>
<gene>
    <name evidence="12 14" type="primary">murA</name>
    <name evidence="14" type="ORF">CIG75_13480</name>
</gene>
<dbReference type="OrthoDB" id="9803760at2"/>
<feature type="binding site" evidence="12">
    <location>
        <position position="327"/>
    </location>
    <ligand>
        <name>UDP-N-acetyl-alpha-D-glucosamine</name>
        <dbReference type="ChEBI" id="CHEBI:57705"/>
    </ligand>
</feature>
<comment type="similarity">
    <text evidence="10 12">Belongs to the EPSP synthase family. MurA subfamily.</text>
</comment>
<dbReference type="InterPro" id="IPR005750">
    <property type="entry name" value="UDP_GlcNAc_COvinyl_MurA"/>
</dbReference>
<organism evidence="14 15">
    <name type="scientific">Tumebacillus algifaecis</name>
    <dbReference type="NCBI Taxonomy" id="1214604"/>
    <lineage>
        <taxon>Bacteria</taxon>
        <taxon>Bacillati</taxon>
        <taxon>Bacillota</taxon>
        <taxon>Bacilli</taxon>
        <taxon>Bacillales</taxon>
        <taxon>Alicyclobacillaceae</taxon>
        <taxon>Tumebacillus</taxon>
    </lineage>
</organism>
<feature type="domain" description="Enolpyruvate transferase" evidence="13">
    <location>
        <begin position="7"/>
        <end position="404"/>
    </location>
</feature>
<dbReference type="CDD" id="cd01555">
    <property type="entry name" value="UdpNAET"/>
    <property type="match status" value="1"/>
</dbReference>
<evidence type="ECO:0000256" key="1">
    <source>
        <dbReference type="ARBA" id="ARBA00004496"/>
    </source>
</evidence>
<dbReference type="GO" id="GO:0009252">
    <property type="term" value="P:peptidoglycan biosynthetic process"/>
    <property type="evidence" value="ECO:0007669"/>
    <property type="project" value="UniProtKB-UniRule"/>
</dbReference>
<dbReference type="GO" id="GO:0008360">
    <property type="term" value="P:regulation of cell shape"/>
    <property type="evidence" value="ECO:0007669"/>
    <property type="project" value="UniProtKB-KW"/>
</dbReference>
<protein>
    <recommendedName>
        <fullName evidence="12">UDP-N-acetylglucosamine 1-carboxyvinyltransferase</fullName>
        <ecNumber evidence="12">2.5.1.7</ecNumber>
    </recommendedName>
    <alternativeName>
        <fullName evidence="12">Enoylpyruvate transferase</fullName>
    </alternativeName>
    <alternativeName>
        <fullName evidence="12">UDP-N-acetylglucosamine enolpyruvyl transferase</fullName>
        <shortName evidence="12">EPT</shortName>
    </alternativeName>
</protein>
<evidence type="ECO:0000256" key="7">
    <source>
        <dbReference type="ARBA" id="ARBA00022984"/>
    </source>
</evidence>
<dbReference type="NCBIfam" id="NF006873">
    <property type="entry name" value="PRK09369.1"/>
    <property type="match status" value="1"/>
</dbReference>
<feature type="modified residue" description="2-(S-cysteinyl)pyruvic acid O-phosphothioketal" evidence="12">
    <location>
        <position position="116"/>
    </location>
</feature>
<evidence type="ECO:0000256" key="11">
    <source>
        <dbReference type="ARBA" id="ARBA00047527"/>
    </source>
</evidence>
<dbReference type="AlphaFoldDB" id="A0A223D3A4"/>
<dbReference type="GO" id="GO:0071555">
    <property type="term" value="P:cell wall organization"/>
    <property type="evidence" value="ECO:0007669"/>
    <property type="project" value="UniProtKB-KW"/>
</dbReference>
<feature type="active site" description="Proton donor" evidence="12">
    <location>
        <position position="116"/>
    </location>
</feature>
<proteinExistence type="inferred from homology"/>
<feature type="binding site" evidence="12">
    <location>
        <position position="305"/>
    </location>
    <ligand>
        <name>UDP-N-acetyl-alpha-D-glucosamine</name>
        <dbReference type="ChEBI" id="CHEBI:57705"/>
    </ligand>
</feature>
<accession>A0A223D3A4</accession>
<dbReference type="SUPFAM" id="SSF55205">
    <property type="entry name" value="EPT/RTPC-like"/>
    <property type="match status" value="1"/>
</dbReference>
<evidence type="ECO:0000256" key="6">
    <source>
        <dbReference type="ARBA" id="ARBA00022960"/>
    </source>
</evidence>
<dbReference type="RefSeq" id="WP_094237105.1">
    <property type="nucleotide sequence ID" value="NZ_CP022657.1"/>
</dbReference>
<evidence type="ECO:0000313" key="15">
    <source>
        <dbReference type="Proteomes" id="UP000214688"/>
    </source>
</evidence>
<dbReference type="InterPro" id="IPR001986">
    <property type="entry name" value="Enolpyruvate_Tfrase_dom"/>
</dbReference>
<keyword evidence="15" id="KW-1185">Reference proteome</keyword>
<comment type="function">
    <text evidence="12">Cell wall formation. Adds enolpyruvyl to UDP-N-acetylglucosamine.</text>
</comment>
<evidence type="ECO:0000259" key="13">
    <source>
        <dbReference type="Pfam" id="PF00275"/>
    </source>
</evidence>
<keyword evidence="3 12" id="KW-0963">Cytoplasm</keyword>
<dbReference type="HAMAP" id="MF_00111">
    <property type="entry name" value="MurA"/>
    <property type="match status" value="1"/>
</dbReference>
<evidence type="ECO:0000256" key="12">
    <source>
        <dbReference type="HAMAP-Rule" id="MF_00111"/>
    </source>
</evidence>
<keyword evidence="8 12" id="KW-0131">Cell cycle</keyword>
<feature type="binding site" evidence="12">
    <location>
        <begin position="22"/>
        <end position="23"/>
    </location>
    <ligand>
        <name>phosphoenolpyruvate</name>
        <dbReference type="ChEBI" id="CHEBI:58702"/>
    </ligand>
</feature>
<evidence type="ECO:0000256" key="9">
    <source>
        <dbReference type="ARBA" id="ARBA00023316"/>
    </source>
</evidence>
<comment type="catalytic activity">
    <reaction evidence="11 12">
        <text>phosphoenolpyruvate + UDP-N-acetyl-alpha-D-glucosamine = UDP-N-acetyl-3-O-(1-carboxyvinyl)-alpha-D-glucosamine + phosphate</text>
        <dbReference type="Rhea" id="RHEA:18681"/>
        <dbReference type="ChEBI" id="CHEBI:43474"/>
        <dbReference type="ChEBI" id="CHEBI:57705"/>
        <dbReference type="ChEBI" id="CHEBI:58702"/>
        <dbReference type="ChEBI" id="CHEBI:68483"/>
        <dbReference type="EC" id="2.5.1.7"/>
    </reaction>
</comment>
<dbReference type="GO" id="GO:0008760">
    <property type="term" value="F:UDP-N-acetylglucosamine 1-carboxyvinyltransferase activity"/>
    <property type="evidence" value="ECO:0007669"/>
    <property type="project" value="UniProtKB-UniRule"/>
</dbReference>
<sequence>MVCLAIEGGHRLTGTLRIHGAKNAALPILAASVMAYGESKIQDVPDLQDIRVMTTILRQLGAKVKEEGTTLHIDATVLQSTEVPEHLMRQMRSSIFLMGPILARFGHVRVSKPGGCSIGSRPIDLHLKGLHALGAMIKERHGYIECTATRLHGAKINLDIPSVGATENLIMAAVLAEGTTVIENAAREPEIADLANYLNAMGAKVQGAGDDTVVIEGVERLEAVQYRVIPDRIVTGTMMAAAVVTQGDVTLLNTNAAHLGVVINKLREAGAEITIDGDRMHIKMEGRPKPIDSIKTTYYPGFPTDLQSPFMTVMSVASGTSMVTESVFEGRFQHVSELRRMGAKIKVDLRTALMEGVSELTGAVVEASDLRAGAALILAGLVANGTTYVENVHHIDRGYENVEEMFGLLGAKIRRLTHEERVAATE</sequence>
<dbReference type="PANTHER" id="PTHR43783">
    <property type="entry name" value="UDP-N-ACETYLGLUCOSAMINE 1-CARBOXYVINYLTRANSFERASE"/>
    <property type="match status" value="1"/>
</dbReference>
<evidence type="ECO:0000256" key="10">
    <source>
        <dbReference type="ARBA" id="ARBA00038367"/>
    </source>
</evidence>
<dbReference type="EC" id="2.5.1.7" evidence="12"/>
<dbReference type="InterPro" id="IPR050068">
    <property type="entry name" value="MurA_subfamily"/>
</dbReference>
<keyword evidence="12" id="KW-0670">Pyruvate</keyword>
<dbReference type="UniPathway" id="UPA00219"/>
<dbReference type="GO" id="GO:0051301">
    <property type="term" value="P:cell division"/>
    <property type="evidence" value="ECO:0007669"/>
    <property type="project" value="UniProtKB-KW"/>
</dbReference>
<dbReference type="KEGG" id="tab:CIG75_13480"/>
<feature type="binding site" evidence="12">
    <location>
        <position position="92"/>
    </location>
    <ligand>
        <name>UDP-N-acetyl-alpha-D-glucosamine</name>
        <dbReference type="ChEBI" id="CHEBI:57705"/>
    </ligand>
</feature>
<keyword evidence="7 12" id="KW-0573">Peptidoglycan synthesis</keyword>
<dbReference type="Proteomes" id="UP000214688">
    <property type="component" value="Chromosome"/>
</dbReference>
<name>A0A223D3A4_9BACL</name>
<dbReference type="NCBIfam" id="TIGR01072">
    <property type="entry name" value="murA"/>
    <property type="match status" value="1"/>
</dbReference>
<comment type="pathway">
    <text evidence="2 12">Cell wall biogenesis; peptidoglycan biosynthesis.</text>
</comment>